<evidence type="ECO:0000256" key="10">
    <source>
        <dbReference type="ARBA" id="ARBA00023242"/>
    </source>
</evidence>
<comment type="subcellular location">
    <subcellularLocation>
        <location evidence="1">Nucleus</location>
        <location evidence="1">Nucleolus</location>
    </subcellularLocation>
</comment>
<evidence type="ECO:0000256" key="6">
    <source>
        <dbReference type="ARBA" id="ARBA00022679"/>
    </source>
</evidence>
<dbReference type="GO" id="GO:0032040">
    <property type="term" value="C:small-subunit processome"/>
    <property type="evidence" value="ECO:0007669"/>
    <property type="project" value="TreeGrafter"/>
</dbReference>
<dbReference type="Pfam" id="PF03587">
    <property type="entry name" value="EMG1"/>
    <property type="match status" value="1"/>
</dbReference>
<dbReference type="InterPro" id="IPR029028">
    <property type="entry name" value="Alpha/beta_knot_MTases"/>
</dbReference>
<dbReference type="GO" id="GO:0019843">
    <property type="term" value="F:rRNA binding"/>
    <property type="evidence" value="ECO:0007669"/>
    <property type="project" value="UniProtKB-KW"/>
</dbReference>
<dbReference type="CDD" id="cd18088">
    <property type="entry name" value="Nep1-like"/>
    <property type="match status" value="1"/>
</dbReference>
<accession>A0A0N5AFK4</accession>
<dbReference type="WBParaSite" id="SMUV_0000306201-mRNA-1">
    <property type="protein sequence ID" value="SMUV_0000306201-mRNA-1"/>
    <property type="gene ID" value="SMUV_0000306201"/>
</dbReference>
<organism evidence="15 16">
    <name type="scientific">Syphacia muris</name>
    <dbReference type="NCBI Taxonomy" id="451379"/>
    <lineage>
        <taxon>Eukaryota</taxon>
        <taxon>Metazoa</taxon>
        <taxon>Ecdysozoa</taxon>
        <taxon>Nematoda</taxon>
        <taxon>Chromadorea</taxon>
        <taxon>Rhabditida</taxon>
        <taxon>Spirurina</taxon>
        <taxon>Oxyuridomorpha</taxon>
        <taxon>Oxyuroidea</taxon>
        <taxon>Oxyuridae</taxon>
        <taxon>Syphacia</taxon>
    </lineage>
</organism>
<keyword evidence="10" id="KW-0539">Nucleus</keyword>
<proteinExistence type="inferred from homology"/>
<keyword evidence="5" id="KW-0489">Methyltransferase</keyword>
<reference evidence="16" key="1">
    <citation type="submission" date="2017-02" db="UniProtKB">
        <authorList>
            <consortium name="WormBaseParasite"/>
        </authorList>
    </citation>
    <scope>IDENTIFICATION</scope>
</reference>
<comment type="catalytic activity">
    <reaction evidence="11">
        <text>a pseudouridine in rRNA + S-adenosyl-L-methionine = an N(1)-methylpseudouridine in rRNA + S-adenosyl-L-homocysteine + H(+)</text>
        <dbReference type="Rhea" id="RHEA:46696"/>
        <dbReference type="Rhea" id="RHEA-COMP:11634"/>
        <dbReference type="Rhea" id="RHEA-COMP:13933"/>
        <dbReference type="ChEBI" id="CHEBI:15378"/>
        <dbReference type="ChEBI" id="CHEBI:57856"/>
        <dbReference type="ChEBI" id="CHEBI:59789"/>
        <dbReference type="ChEBI" id="CHEBI:65314"/>
        <dbReference type="ChEBI" id="CHEBI:74890"/>
    </reaction>
</comment>
<dbReference type="InterPro" id="IPR029026">
    <property type="entry name" value="tRNA_m1G_MTases_N"/>
</dbReference>
<dbReference type="GO" id="GO:0070037">
    <property type="term" value="F:rRNA (pseudouridine) methyltransferase activity"/>
    <property type="evidence" value="ECO:0007669"/>
    <property type="project" value="InterPro"/>
</dbReference>
<dbReference type="Proteomes" id="UP000046393">
    <property type="component" value="Unplaced"/>
</dbReference>
<evidence type="ECO:0000256" key="4">
    <source>
        <dbReference type="ARBA" id="ARBA00022552"/>
    </source>
</evidence>
<feature type="region of interest" description="Disordered" evidence="14">
    <location>
        <begin position="1"/>
        <end position="21"/>
    </location>
</feature>
<evidence type="ECO:0000256" key="9">
    <source>
        <dbReference type="ARBA" id="ARBA00022884"/>
    </source>
</evidence>
<comment type="function">
    <text evidence="12">S-adenosyl-L-methionine-dependent pseudouridine N(1)-methyltransferase that methylates a pseudouridine in 18S rRNA. Involved the biosynthesis of the hypermodified N1-methyl-N3-(3-amino-3-carboxypropyl) pseudouridine (m1acp3-Psi) conserved in eukaryotic 18S rRNA. Also has an essential role in 40S ribosomal subunit biogenesis independent on its methyltransferase activity, facilitating the incorporation of ribosomal protein S19 during the formation of pre-ribosomes.</text>
</comment>
<comment type="similarity">
    <text evidence="2">Belongs to the class IV-like SAM-binding methyltransferase superfamily. RNA methyltransferase NEP1 family.</text>
</comment>
<evidence type="ECO:0000313" key="16">
    <source>
        <dbReference type="WBParaSite" id="SMUV_0000306201-mRNA-1"/>
    </source>
</evidence>
<dbReference type="PANTHER" id="PTHR12636">
    <property type="entry name" value="NEP1/MRA1"/>
    <property type="match status" value="1"/>
</dbReference>
<keyword evidence="15" id="KW-1185">Reference proteome</keyword>
<keyword evidence="6" id="KW-0808">Transferase</keyword>
<evidence type="ECO:0000256" key="14">
    <source>
        <dbReference type="SAM" id="MobiDB-lite"/>
    </source>
</evidence>
<keyword evidence="4" id="KW-0698">rRNA processing</keyword>
<evidence type="ECO:0000256" key="8">
    <source>
        <dbReference type="ARBA" id="ARBA00022730"/>
    </source>
</evidence>
<evidence type="ECO:0000256" key="3">
    <source>
        <dbReference type="ARBA" id="ARBA00022517"/>
    </source>
</evidence>
<sequence>MPSSFPIVKRPRYDDDEDDNDQEFKGKRLIVVLENCSLESAKVGRDYVILSSDRHAEFLKSHKRNPNDYRPDILHQCLLTLLDSPLNRASLLQIYVHTSNNVLIEVHPQTRLPRTFDRFSGLMVQLLHKLFIKAENSPIKLLKVIKNPVSSHLPVGCRKILTTFQAEELVKCRDIPIKDEDRPIIIVVGGMAKGKVSVDYTEEELKISNFPLSAALTCAKLTTGFEEAWGVE</sequence>
<evidence type="ECO:0000256" key="7">
    <source>
        <dbReference type="ARBA" id="ARBA00022691"/>
    </source>
</evidence>
<evidence type="ECO:0000313" key="15">
    <source>
        <dbReference type="Proteomes" id="UP000046393"/>
    </source>
</evidence>
<keyword evidence="7" id="KW-0949">S-adenosyl-L-methionine</keyword>
<keyword evidence="8" id="KW-0699">rRNA-binding</keyword>
<dbReference type="FunFam" id="3.40.1280.10:FF:000003">
    <property type="entry name" value="Ribosomal RNA small subunit methyltransferase"/>
    <property type="match status" value="1"/>
</dbReference>
<keyword evidence="9" id="KW-0694">RNA-binding</keyword>
<evidence type="ECO:0000256" key="11">
    <source>
        <dbReference type="ARBA" id="ARBA00050871"/>
    </source>
</evidence>
<dbReference type="PANTHER" id="PTHR12636:SF5">
    <property type="entry name" value="RIBOSOMAL RNA SMALL SUBUNIT METHYLTRANSFERASE NEP1"/>
    <property type="match status" value="1"/>
</dbReference>
<protein>
    <recommendedName>
        <fullName evidence="13">18S rRNA (pseudouridine-N1)-methyltransferase</fullName>
    </recommendedName>
</protein>
<evidence type="ECO:0000256" key="5">
    <source>
        <dbReference type="ARBA" id="ARBA00022603"/>
    </source>
</evidence>
<evidence type="ECO:0000256" key="12">
    <source>
        <dbReference type="ARBA" id="ARBA00053784"/>
    </source>
</evidence>
<evidence type="ECO:0000256" key="13">
    <source>
        <dbReference type="ARBA" id="ARBA00081469"/>
    </source>
</evidence>
<evidence type="ECO:0000256" key="2">
    <source>
        <dbReference type="ARBA" id="ARBA00008115"/>
    </source>
</evidence>
<name>A0A0N5AFK4_9BILA</name>
<dbReference type="InterPro" id="IPR005304">
    <property type="entry name" value="Rbsml_bgen_MeTrfase_EMG1/NEP1"/>
</dbReference>
<evidence type="ECO:0000256" key="1">
    <source>
        <dbReference type="ARBA" id="ARBA00004604"/>
    </source>
</evidence>
<dbReference type="STRING" id="451379.A0A0N5AFK4"/>
<dbReference type="Gene3D" id="3.40.1280.10">
    <property type="match status" value="1"/>
</dbReference>
<dbReference type="GO" id="GO:0070475">
    <property type="term" value="P:rRNA base methylation"/>
    <property type="evidence" value="ECO:0007669"/>
    <property type="project" value="InterPro"/>
</dbReference>
<keyword evidence="3" id="KW-0690">Ribosome biogenesis</keyword>
<dbReference type="AlphaFoldDB" id="A0A0N5AFK4"/>
<dbReference type="SUPFAM" id="SSF75217">
    <property type="entry name" value="alpha/beta knot"/>
    <property type="match status" value="1"/>
</dbReference>